<name>A0AAV5LHT6_9ROSI</name>
<dbReference type="PANTHER" id="PTHR48223:SF1">
    <property type="entry name" value="ABC TRANSMEMBRANE TYPE-1 DOMAIN-CONTAINING PROTEIN"/>
    <property type="match status" value="1"/>
</dbReference>
<dbReference type="AlphaFoldDB" id="A0AAV5LHT6"/>
<organism evidence="1 2">
    <name type="scientific">Rubroshorea leprosula</name>
    <dbReference type="NCBI Taxonomy" id="152421"/>
    <lineage>
        <taxon>Eukaryota</taxon>
        <taxon>Viridiplantae</taxon>
        <taxon>Streptophyta</taxon>
        <taxon>Embryophyta</taxon>
        <taxon>Tracheophyta</taxon>
        <taxon>Spermatophyta</taxon>
        <taxon>Magnoliopsida</taxon>
        <taxon>eudicotyledons</taxon>
        <taxon>Gunneridae</taxon>
        <taxon>Pentapetalae</taxon>
        <taxon>rosids</taxon>
        <taxon>malvids</taxon>
        <taxon>Malvales</taxon>
        <taxon>Dipterocarpaceae</taxon>
        <taxon>Rubroshorea</taxon>
    </lineage>
</organism>
<reference evidence="1 2" key="1">
    <citation type="journal article" date="2021" name="Commun. Biol.">
        <title>The genome of Shorea leprosula (Dipterocarpaceae) highlights the ecological relevance of drought in aseasonal tropical rainforests.</title>
        <authorList>
            <person name="Ng K.K.S."/>
            <person name="Kobayashi M.J."/>
            <person name="Fawcett J.A."/>
            <person name="Hatakeyama M."/>
            <person name="Paape T."/>
            <person name="Ng C.H."/>
            <person name="Ang C.C."/>
            <person name="Tnah L.H."/>
            <person name="Lee C.T."/>
            <person name="Nishiyama T."/>
            <person name="Sese J."/>
            <person name="O'Brien M.J."/>
            <person name="Copetti D."/>
            <person name="Mohd Noor M.I."/>
            <person name="Ong R.C."/>
            <person name="Putra M."/>
            <person name="Sireger I.Z."/>
            <person name="Indrioko S."/>
            <person name="Kosugi Y."/>
            <person name="Izuno A."/>
            <person name="Isagi Y."/>
            <person name="Lee S.L."/>
            <person name="Shimizu K.K."/>
        </authorList>
    </citation>
    <scope>NUCLEOTIDE SEQUENCE [LARGE SCALE GENOMIC DNA]</scope>
    <source>
        <strain evidence="1">214</strain>
    </source>
</reference>
<gene>
    <name evidence="1" type="ORF">SLEP1_g44554</name>
</gene>
<dbReference type="PANTHER" id="PTHR48223">
    <property type="entry name" value="DEFECTIVE 2759, PUTATIVE ISOFORM 1-RELATED"/>
    <property type="match status" value="1"/>
</dbReference>
<protein>
    <submittedName>
        <fullName evidence="1">Uncharacterized protein</fullName>
    </submittedName>
</protein>
<dbReference type="EMBL" id="BPVZ01000116">
    <property type="protein sequence ID" value="GKV36416.1"/>
    <property type="molecule type" value="Genomic_DNA"/>
</dbReference>
<keyword evidence="2" id="KW-1185">Reference proteome</keyword>
<accession>A0AAV5LHT6</accession>
<evidence type="ECO:0000313" key="2">
    <source>
        <dbReference type="Proteomes" id="UP001054252"/>
    </source>
</evidence>
<proteinExistence type="predicted"/>
<sequence>MKELQEWMKEKFIDYLEAMWPRYCKTIRYLKRVNFL</sequence>
<dbReference type="Proteomes" id="UP001054252">
    <property type="component" value="Unassembled WGS sequence"/>
</dbReference>
<comment type="caution">
    <text evidence="1">The sequence shown here is derived from an EMBL/GenBank/DDBJ whole genome shotgun (WGS) entry which is preliminary data.</text>
</comment>
<evidence type="ECO:0000313" key="1">
    <source>
        <dbReference type="EMBL" id="GKV36416.1"/>
    </source>
</evidence>